<dbReference type="SUPFAM" id="SSF53218">
    <property type="entry name" value="Molybdenum cofactor biosynthesis proteins"/>
    <property type="match status" value="1"/>
</dbReference>
<dbReference type="InterPro" id="IPR036688">
    <property type="entry name" value="MoeA_C_domain_IV_sf"/>
</dbReference>
<dbReference type="AlphaFoldDB" id="A0A6N9H804"/>
<dbReference type="GO" id="GO:0061599">
    <property type="term" value="F:molybdopterin molybdotransferase activity"/>
    <property type="evidence" value="ECO:0007669"/>
    <property type="project" value="UniProtKB-UniRule"/>
</dbReference>
<proteinExistence type="inferred from homology"/>
<comment type="cofactor">
    <cofactor evidence="7">
        <name>Mg(2+)</name>
        <dbReference type="ChEBI" id="CHEBI:18420"/>
    </cofactor>
</comment>
<dbReference type="SMART" id="SM00852">
    <property type="entry name" value="MoCF_biosynth"/>
    <property type="match status" value="1"/>
</dbReference>
<dbReference type="Pfam" id="PF00994">
    <property type="entry name" value="MoCF_biosynth"/>
    <property type="match status" value="1"/>
</dbReference>
<dbReference type="Gene3D" id="3.90.105.10">
    <property type="entry name" value="Molybdopterin biosynthesis moea protein, domain 2"/>
    <property type="match status" value="1"/>
</dbReference>
<dbReference type="InterPro" id="IPR036135">
    <property type="entry name" value="MoeA_linker/N_sf"/>
</dbReference>
<gene>
    <name evidence="10" type="ORF">GSY69_06945</name>
</gene>
<dbReference type="UniPathway" id="UPA00344"/>
<evidence type="ECO:0000313" key="11">
    <source>
        <dbReference type="Proteomes" id="UP000469215"/>
    </source>
</evidence>
<accession>A0A6N9H804</accession>
<dbReference type="InterPro" id="IPR005110">
    <property type="entry name" value="MoeA_linker/N"/>
</dbReference>
<dbReference type="RefSeq" id="WP_160953144.1">
    <property type="nucleotide sequence ID" value="NZ_WWEQ01000023.1"/>
</dbReference>
<dbReference type="Pfam" id="PF03453">
    <property type="entry name" value="MoeA_N"/>
    <property type="match status" value="1"/>
</dbReference>
<keyword evidence="7 10" id="KW-0808">Transferase</keyword>
<dbReference type="Pfam" id="PF03454">
    <property type="entry name" value="MoeA_C"/>
    <property type="match status" value="1"/>
</dbReference>
<dbReference type="EC" id="2.10.1.1" evidence="7"/>
<keyword evidence="11" id="KW-1185">Reference proteome</keyword>
<dbReference type="Gene3D" id="3.40.980.10">
    <property type="entry name" value="MoaB/Mog-like domain"/>
    <property type="match status" value="1"/>
</dbReference>
<feature type="compositionally biased region" description="Low complexity" evidence="8">
    <location>
        <begin position="63"/>
        <end position="82"/>
    </location>
</feature>
<feature type="domain" description="MoaB/Mog" evidence="9">
    <location>
        <begin position="208"/>
        <end position="354"/>
    </location>
</feature>
<dbReference type="SUPFAM" id="SSF63867">
    <property type="entry name" value="MoeA C-terminal domain-like"/>
    <property type="match status" value="1"/>
</dbReference>
<comment type="function">
    <text evidence="1 7">Catalyzes the insertion of molybdate into adenylated molybdopterin with the concomitant release of AMP.</text>
</comment>
<dbReference type="PANTHER" id="PTHR10192:SF5">
    <property type="entry name" value="GEPHYRIN"/>
    <property type="match status" value="1"/>
</dbReference>
<dbReference type="SUPFAM" id="SSF63882">
    <property type="entry name" value="MoeA N-terminal region -like"/>
    <property type="match status" value="1"/>
</dbReference>
<dbReference type="GO" id="GO:0046872">
    <property type="term" value="F:metal ion binding"/>
    <property type="evidence" value="ECO:0007669"/>
    <property type="project" value="UniProtKB-UniRule"/>
</dbReference>
<feature type="region of interest" description="Disordered" evidence="8">
    <location>
        <begin position="46"/>
        <end position="85"/>
    </location>
</feature>
<dbReference type="InterPro" id="IPR038987">
    <property type="entry name" value="MoeA-like"/>
</dbReference>
<dbReference type="GO" id="GO:0005829">
    <property type="term" value="C:cytosol"/>
    <property type="evidence" value="ECO:0007669"/>
    <property type="project" value="TreeGrafter"/>
</dbReference>
<evidence type="ECO:0000259" key="9">
    <source>
        <dbReference type="SMART" id="SM00852"/>
    </source>
</evidence>
<name>A0A6N9H804_9MICO</name>
<dbReference type="CDD" id="cd00887">
    <property type="entry name" value="MoeA"/>
    <property type="match status" value="1"/>
</dbReference>
<evidence type="ECO:0000256" key="4">
    <source>
        <dbReference type="ARBA" id="ARBA00022505"/>
    </source>
</evidence>
<dbReference type="EMBL" id="WWEQ01000023">
    <property type="protein sequence ID" value="MYM19712.1"/>
    <property type="molecule type" value="Genomic_DNA"/>
</dbReference>
<keyword evidence="7" id="KW-0460">Magnesium</keyword>
<keyword evidence="5 7" id="KW-0501">Molybdenum cofactor biosynthesis</keyword>
<comment type="pathway">
    <text evidence="2 7">Cofactor biosynthesis; molybdopterin biosynthesis.</text>
</comment>
<evidence type="ECO:0000256" key="3">
    <source>
        <dbReference type="ARBA" id="ARBA00010763"/>
    </source>
</evidence>
<comment type="catalytic activity">
    <reaction evidence="6">
        <text>adenylyl-molybdopterin + molybdate = Mo-molybdopterin + AMP + H(+)</text>
        <dbReference type="Rhea" id="RHEA:35047"/>
        <dbReference type="ChEBI" id="CHEBI:15378"/>
        <dbReference type="ChEBI" id="CHEBI:36264"/>
        <dbReference type="ChEBI" id="CHEBI:62727"/>
        <dbReference type="ChEBI" id="CHEBI:71302"/>
        <dbReference type="ChEBI" id="CHEBI:456215"/>
        <dbReference type="EC" id="2.10.1.1"/>
    </reaction>
</comment>
<comment type="similarity">
    <text evidence="3 7">Belongs to the MoeA family.</text>
</comment>
<evidence type="ECO:0000256" key="1">
    <source>
        <dbReference type="ARBA" id="ARBA00002901"/>
    </source>
</evidence>
<reference evidence="10 11" key="1">
    <citation type="submission" date="2020-01" db="EMBL/GenBank/DDBJ databases">
        <authorList>
            <person name="Deng T."/>
        </authorList>
    </citation>
    <scope>NUCLEOTIDE SEQUENCE [LARGE SCALE GENOMIC DNA]</scope>
    <source>
        <strain evidence="10 11">5221</strain>
    </source>
</reference>
<evidence type="ECO:0000256" key="7">
    <source>
        <dbReference type="RuleBase" id="RU365090"/>
    </source>
</evidence>
<dbReference type="Gene3D" id="2.40.340.10">
    <property type="entry name" value="MoeA, C-terminal, domain IV"/>
    <property type="match status" value="1"/>
</dbReference>
<dbReference type="GO" id="GO:0006777">
    <property type="term" value="P:Mo-molybdopterin cofactor biosynthetic process"/>
    <property type="evidence" value="ECO:0007669"/>
    <property type="project" value="UniProtKB-UniRule"/>
</dbReference>
<dbReference type="InterPro" id="IPR005111">
    <property type="entry name" value="MoeA_C_domain_IV"/>
</dbReference>
<evidence type="ECO:0000256" key="6">
    <source>
        <dbReference type="ARBA" id="ARBA00047317"/>
    </source>
</evidence>
<evidence type="ECO:0000256" key="2">
    <source>
        <dbReference type="ARBA" id="ARBA00005046"/>
    </source>
</evidence>
<protein>
    <recommendedName>
        <fullName evidence="7">Molybdopterin molybdenumtransferase</fullName>
        <ecNumber evidence="7">2.10.1.1</ecNumber>
    </recommendedName>
</protein>
<dbReference type="InterPro" id="IPR036425">
    <property type="entry name" value="MoaB/Mog-like_dom_sf"/>
</dbReference>
<dbReference type="Proteomes" id="UP000469215">
    <property type="component" value="Unassembled WGS sequence"/>
</dbReference>
<keyword evidence="4 7" id="KW-0500">Molybdenum</keyword>
<dbReference type="Gene3D" id="2.170.190.11">
    <property type="entry name" value="Molybdopterin biosynthesis moea protein, domain 3"/>
    <property type="match status" value="1"/>
</dbReference>
<sequence length="437" mass="44802">MVTVSEYRRTIFDLVSRLRRSEEVPLAASAGHVLVLAEDVHSPADVPPFDNSQMDGFAVSSEDPAVTGAQAPAAPAQTAGDVRAAADASFGGPALPLMPMVPAGRAPEPLRRRHAAPVMTGSRMPAGADCVIPVEQTADGFERADAVSFTESLGELAQPGRFVRRRGSDTAAGERIARAGERLSPALAGVLASCGLAHAPVWAPLRILVVSTGDEVVAPGAERGEAQIFDANGIAVTGALMAAGARIVATLHVSDDPADLFAQVGRWAAQTDLVVSMGGISQGAREVIRLAAAAEAEGSGGAAAGGMVFDAVGMQPGGPQAHGRLAGLPWIALPGNPVSSLVSIEMFVRPALLAVPPERAPRPVAEARLELAAPQDSPTGKLQVRRAHLRPDATVELISGPSSHLLGAYARADALALIGAETTQIADGDEVIVWSIA</sequence>
<dbReference type="PANTHER" id="PTHR10192">
    <property type="entry name" value="MOLYBDOPTERIN BIOSYNTHESIS PROTEIN"/>
    <property type="match status" value="1"/>
</dbReference>
<organism evidence="10 11">
    <name type="scientific">Brevibacterium rongguiense</name>
    <dbReference type="NCBI Taxonomy" id="2695267"/>
    <lineage>
        <taxon>Bacteria</taxon>
        <taxon>Bacillati</taxon>
        <taxon>Actinomycetota</taxon>
        <taxon>Actinomycetes</taxon>
        <taxon>Micrococcales</taxon>
        <taxon>Brevibacteriaceae</taxon>
        <taxon>Brevibacterium</taxon>
    </lineage>
</organism>
<evidence type="ECO:0000256" key="8">
    <source>
        <dbReference type="SAM" id="MobiDB-lite"/>
    </source>
</evidence>
<evidence type="ECO:0000256" key="5">
    <source>
        <dbReference type="ARBA" id="ARBA00023150"/>
    </source>
</evidence>
<evidence type="ECO:0000313" key="10">
    <source>
        <dbReference type="EMBL" id="MYM19712.1"/>
    </source>
</evidence>
<keyword evidence="7" id="KW-0479">Metal-binding</keyword>
<dbReference type="InterPro" id="IPR001453">
    <property type="entry name" value="MoaB/Mog_dom"/>
</dbReference>
<dbReference type="NCBIfam" id="NF045515">
    <property type="entry name" value="Glp_gephyrin"/>
    <property type="match status" value="1"/>
</dbReference>
<comment type="caution">
    <text evidence="10">The sequence shown here is derived from an EMBL/GenBank/DDBJ whole genome shotgun (WGS) entry which is preliminary data.</text>
</comment>